<comment type="caution">
    <text evidence="1">The sequence shown here is derived from an EMBL/GenBank/DDBJ whole genome shotgun (WGS) entry which is preliminary data.</text>
</comment>
<dbReference type="EMBL" id="CAMPGE010029446">
    <property type="protein sequence ID" value="CAI2386917.1"/>
    <property type="molecule type" value="Genomic_DNA"/>
</dbReference>
<accession>A0AAD2DAB9</accession>
<proteinExistence type="predicted"/>
<reference evidence="1" key="1">
    <citation type="submission" date="2023-07" db="EMBL/GenBank/DDBJ databases">
        <authorList>
            <consortium name="AG Swart"/>
            <person name="Singh M."/>
            <person name="Singh A."/>
            <person name="Seah K."/>
            <person name="Emmerich C."/>
        </authorList>
    </citation>
    <scope>NUCLEOTIDE SEQUENCE</scope>
    <source>
        <strain evidence="1">DP1</strain>
    </source>
</reference>
<gene>
    <name evidence="1" type="ORF">ECRASSUSDP1_LOCUS28543</name>
</gene>
<keyword evidence="2" id="KW-1185">Reference proteome</keyword>
<dbReference type="AlphaFoldDB" id="A0AAD2DAB9"/>
<name>A0AAD2DAB9_EUPCR</name>
<dbReference type="Proteomes" id="UP001295684">
    <property type="component" value="Unassembled WGS sequence"/>
</dbReference>
<organism evidence="1 2">
    <name type="scientific">Euplotes crassus</name>
    <dbReference type="NCBI Taxonomy" id="5936"/>
    <lineage>
        <taxon>Eukaryota</taxon>
        <taxon>Sar</taxon>
        <taxon>Alveolata</taxon>
        <taxon>Ciliophora</taxon>
        <taxon>Intramacronucleata</taxon>
        <taxon>Spirotrichea</taxon>
        <taxon>Hypotrichia</taxon>
        <taxon>Euplotida</taxon>
        <taxon>Euplotidae</taxon>
        <taxon>Moneuplotes</taxon>
    </lineage>
</organism>
<sequence length="246" mass="27963">MKKKFLKPFCEKTYKDVIGSTVDMNSSFKLELVMNNSTHVKLIEEYGSSNIKLPDIKKIQIQYLTSETLGKVNTFLKNSSPDSLELLCVNKGGDTTCRDGSTIMSGLLDCGRNVTKEIYLRELEFSSENLEKVVKISSQTERLVFRRCKTHTKDNMDFNITDKEYKMNFLSFNCNKHTEVTHNWDSNPHLFEYIIKAISHCSLKTSLKTLNINYSLITSSTVESQLSTYSLNSSISVTTDEPSAIT</sequence>
<evidence type="ECO:0000313" key="2">
    <source>
        <dbReference type="Proteomes" id="UP001295684"/>
    </source>
</evidence>
<protein>
    <submittedName>
        <fullName evidence="1">Uncharacterized protein</fullName>
    </submittedName>
</protein>
<evidence type="ECO:0000313" key="1">
    <source>
        <dbReference type="EMBL" id="CAI2386917.1"/>
    </source>
</evidence>